<dbReference type="SUPFAM" id="SSF50978">
    <property type="entry name" value="WD40 repeat-like"/>
    <property type="match status" value="1"/>
</dbReference>
<accession>A0A6A4IU49</accession>
<dbReference type="InterPro" id="IPR039588">
    <property type="entry name" value="FBXO4"/>
</dbReference>
<dbReference type="InterPro" id="IPR015943">
    <property type="entry name" value="WD40/YVTN_repeat-like_dom_sf"/>
</dbReference>
<dbReference type="Pfam" id="PF12937">
    <property type="entry name" value="F-box-like"/>
    <property type="match status" value="1"/>
</dbReference>
<dbReference type="InterPro" id="IPR001810">
    <property type="entry name" value="F-box_dom"/>
</dbReference>
<evidence type="ECO:0000313" key="2">
    <source>
        <dbReference type="EMBL" id="KAE9411325.1"/>
    </source>
</evidence>
<evidence type="ECO:0000313" key="3">
    <source>
        <dbReference type="Proteomes" id="UP000799118"/>
    </source>
</evidence>
<dbReference type="Gene3D" id="1.20.1280.50">
    <property type="match status" value="1"/>
</dbReference>
<dbReference type="AlphaFoldDB" id="A0A6A4IU49"/>
<dbReference type="GO" id="GO:0031146">
    <property type="term" value="P:SCF-dependent proteasomal ubiquitin-dependent protein catabolic process"/>
    <property type="evidence" value="ECO:0007669"/>
    <property type="project" value="InterPro"/>
</dbReference>
<dbReference type="OrthoDB" id="3219396at2759"/>
<dbReference type="EMBL" id="ML769383">
    <property type="protein sequence ID" value="KAE9411325.1"/>
    <property type="molecule type" value="Genomic_DNA"/>
</dbReference>
<dbReference type="PANTHER" id="PTHR16008">
    <property type="entry name" value="F-BOX ONLY PROTEIN 4"/>
    <property type="match status" value="1"/>
</dbReference>
<gene>
    <name evidence="2" type="ORF">BT96DRAFT_870001</name>
</gene>
<dbReference type="Pfam" id="PF25499">
    <property type="entry name" value="Beta-prop_pof12"/>
    <property type="match status" value="1"/>
</dbReference>
<dbReference type="Proteomes" id="UP000799118">
    <property type="component" value="Unassembled WGS sequence"/>
</dbReference>
<dbReference type="GO" id="GO:0019005">
    <property type="term" value="C:SCF ubiquitin ligase complex"/>
    <property type="evidence" value="ECO:0007669"/>
    <property type="project" value="TreeGrafter"/>
</dbReference>
<dbReference type="SUPFAM" id="SSF81383">
    <property type="entry name" value="F-box domain"/>
    <property type="match status" value="1"/>
</dbReference>
<keyword evidence="3" id="KW-1185">Reference proteome</keyword>
<dbReference type="PROSITE" id="PS50181">
    <property type="entry name" value="FBOX"/>
    <property type="match status" value="1"/>
</dbReference>
<organism evidence="2 3">
    <name type="scientific">Gymnopus androsaceus JB14</name>
    <dbReference type="NCBI Taxonomy" id="1447944"/>
    <lineage>
        <taxon>Eukaryota</taxon>
        <taxon>Fungi</taxon>
        <taxon>Dikarya</taxon>
        <taxon>Basidiomycota</taxon>
        <taxon>Agaricomycotina</taxon>
        <taxon>Agaricomycetes</taxon>
        <taxon>Agaricomycetidae</taxon>
        <taxon>Agaricales</taxon>
        <taxon>Marasmiineae</taxon>
        <taxon>Omphalotaceae</taxon>
        <taxon>Gymnopus</taxon>
    </lineage>
</organism>
<dbReference type="InterPro" id="IPR036047">
    <property type="entry name" value="F-box-like_dom_sf"/>
</dbReference>
<reference evidence="2" key="1">
    <citation type="journal article" date="2019" name="Environ. Microbiol.">
        <title>Fungal ecological strategies reflected in gene transcription - a case study of two litter decomposers.</title>
        <authorList>
            <person name="Barbi F."/>
            <person name="Kohler A."/>
            <person name="Barry K."/>
            <person name="Baskaran P."/>
            <person name="Daum C."/>
            <person name="Fauchery L."/>
            <person name="Ihrmark K."/>
            <person name="Kuo A."/>
            <person name="LaButti K."/>
            <person name="Lipzen A."/>
            <person name="Morin E."/>
            <person name="Grigoriev I.V."/>
            <person name="Henrissat B."/>
            <person name="Lindahl B."/>
            <person name="Martin F."/>
        </authorList>
    </citation>
    <scope>NUCLEOTIDE SEQUENCE</scope>
    <source>
        <strain evidence="2">JB14</strain>
    </source>
</reference>
<dbReference type="InterPro" id="IPR036322">
    <property type="entry name" value="WD40_repeat_dom_sf"/>
</dbReference>
<dbReference type="SMART" id="SM00256">
    <property type="entry name" value="FBOX"/>
    <property type="match status" value="1"/>
</dbReference>
<feature type="domain" description="F-box" evidence="1">
    <location>
        <begin position="29"/>
        <end position="75"/>
    </location>
</feature>
<dbReference type="PANTHER" id="PTHR16008:SF4">
    <property type="entry name" value="F-BOX ONLY PROTEIN 4"/>
    <property type="match status" value="1"/>
</dbReference>
<name>A0A6A4IU49_9AGAR</name>
<sequence>MSKHRLSPTLPFPKKLHLDPEAESCSYSRLSFESLSDEITLLIFSYLSWVDLCAAQATSGNWYRLATDNELWRNLYLSIFKSSRLRGARGFVGRTDGREIKNLPGRAKVEELKDWRWMFRISMNWMTGRCAIDLKPRIQGSEQSHILLVGSLTITAASQLIHLQTVAGVGHTLPCKTTTHSAHITALAVDQSAASTGHARLAVFLSSGEFRVFSVNHNRPSLSCAELSYAPSRRSNRICPIIKAVYHHPLLITLSETFTLSIYSLSSGSAVLKETLTSFTSFPPTSMVLSSSSPATYKLVLAYTTPVYPDHWSVGATELIIAGYSSESELPSSSSFLAPEHTPMSIISTRNARAVDVPQGWVDEQKLRLMREQWSRKVCRVADTQTDGKWVVLAPEDPASYSTPSSPSPSPASSPPSIAYASSSMYSPSSLQLYRLSLPPSTSISSAAPKLTFVRTLHGQLGPVKALSLSDSRCVSFGVNGSIWVWDLNTAMGAEVAAPMAMPEGSLQEDTNALGLAKRSVVFDERRIVTAVNGNVVERRFDI</sequence>
<protein>
    <recommendedName>
        <fullName evidence="1">F-box domain-containing protein</fullName>
    </recommendedName>
</protein>
<dbReference type="GO" id="GO:0000209">
    <property type="term" value="P:protein polyubiquitination"/>
    <property type="evidence" value="ECO:0007669"/>
    <property type="project" value="TreeGrafter"/>
</dbReference>
<proteinExistence type="predicted"/>
<evidence type="ECO:0000259" key="1">
    <source>
        <dbReference type="PROSITE" id="PS50181"/>
    </source>
</evidence>
<dbReference type="Gene3D" id="2.130.10.10">
    <property type="entry name" value="YVTN repeat-like/Quinoprotein amine dehydrogenase"/>
    <property type="match status" value="1"/>
</dbReference>